<keyword evidence="3" id="KW-1185">Reference proteome</keyword>
<reference evidence="2 3" key="1">
    <citation type="submission" date="2016-06" db="EMBL/GenBank/DDBJ databases">
        <authorList>
            <person name="Kjaerup R.B."/>
            <person name="Dalgaard T.S."/>
            <person name="Juul-Madsen H.R."/>
        </authorList>
    </citation>
    <scope>NUCLEOTIDE SEQUENCE [LARGE SCALE GENOMIC DNA]</scope>
    <source>
        <strain evidence="2 3">DSM 43904</strain>
    </source>
</reference>
<protein>
    <recommendedName>
        <fullName evidence="1">YdhG-like domain-containing protein</fullName>
    </recommendedName>
</protein>
<dbReference type="Proteomes" id="UP000198217">
    <property type="component" value="Chromosome I"/>
</dbReference>
<dbReference type="SUPFAM" id="SSF159888">
    <property type="entry name" value="YdhG-like"/>
    <property type="match status" value="1"/>
</dbReference>
<sequence>MATLKTAPTAASVDDFLAAVPDEARRDDATAVRDLMREVTGESPTMWGDSIVGFGQRRLRYATGRELDWFLVGFSPRKAATTLYLPEEFPGKPELLARLGRHTVGKGCLYVKRLADVDVEVLTELVRAAATQARAGNAAG</sequence>
<evidence type="ECO:0000313" key="2">
    <source>
        <dbReference type="EMBL" id="SCG80247.1"/>
    </source>
</evidence>
<gene>
    <name evidence="2" type="ORF">GA0070609_6330</name>
</gene>
<organism evidence="2 3">
    <name type="scientific">Micromonospora echinaurantiaca</name>
    <dbReference type="NCBI Taxonomy" id="47857"/>
    <lineage>
        <taxon>Bacteria</taxon>
        <taxon>Bacillati</taxon>
        <taxon>Actinomycetota</taxon>
        <taxon>Actinomycetes</taxon>
        <taxon>Micromonosporales</taxon>
        <taxon>Micromonosporaceae</taxon>
        <taxon>Micromonospora</taxon>
    </lineage>
</organism>
<dbReference type="InterPro" id="IPR014922">
    <property type="entry name" value="YdhG-like"/>
</dbReference>
<dbReference type="AlphaFoldDB" id="A0A1C5KBV4"/>
<accession>A0A1C5KBV4</accession>
<evidence type="ECO:0000313" key="3">
    <source>
        <dbReference type="Proteomes" id="UP000198217"/>
    </source>
</evidence>
<dbReference type="EMBL" id="LT607750">
    <property type="protein sequence ID" value="SCG80247.1"/>
    <property type="molecule type" value="Genomic_DNA"/>
</dbReference>
<evidence type="ECO:0000259" key="1">
    <source>
        <dbReference type="Pfam" id="PF08818"/>
    </source>
</evidence>
<dbReference type="RefSeq" id="WP_088997098.1">
    <property type="nucleotide sequence ID" value="NZ_LT607750.1"/>
</dbReference>
<proteinExistence type="predicted"/>
<feature type="domain" description="YdhG-like" evidence="1">
    <location>
        <begin position="25"/>
        <end position="129"/>
    </location>
</feature>
<dbReference type="Pfam" id="PF08818">
    <property type="entry name" value="DUF1801"/>
    <property type="match status" value="1"/>
</dbReference>
<name>A0A1C5KBV4_9ACTN</name>